<evidence type="ECO:0000256" key="2">
    <source>
        <dbReference type="SAM" id="SignalP"/>
    </source>
</evidence>
<organism evidence="3 4">
    <name type="scientific">Caldovatus aquaticus</name>
    <dbReference type="NCBI Taxonomy" id="2865671"/>
    <lineage>
        <taxon>Bacteria</taxon>
        <taxon>Pseudomonadati</taxon>
        <taxon>Pseudomonadota</taxon>
        <taxon>Alphaproteobacteria</taxon>
        <taxon>Acetobacterales</taxon>
        <taxon>Roseomonadaceae</taxon>
        <taxon>Caldovatus</taxon>
    </lineage>
</organism>
<sequence length="270" mass="27700">MRHRLAPRAATALLIAGLAPLPGAAQQAADRPPPAPTRDVAVTYRLGSAAAPAGAAASEMRIAWLAAERRMRLDLPGQGYLLVDQRNQRALMVMDGERVVMEIPFAQNTRRMGQLPPGARLTRGGDDRVAGIPCTVWTYQDRGHTGRSCVTADGVVLRVQGDEGPDDFLEAREVAYGPQDPASFHPPPDYTMLAMPAGMGAPMLPPAAFGGAAPAAPPPGTLPLAGAMPPGLLPGGLAPAGAAGTVSTGSSSSSATGGMPPAAAQPRRSR</sequence>
<feature type="compositionally biased region" description="Low complexity" evidence="1">
    <location>
        <begin position="224"/>
        <end position="264"/>
    </location>
</feature>
<dbReference type="EMBL" id="JAHZUY010000061">
    <property type="protein sequence ID" value="MBW8270955.1"/>
    <property type="molecule type" value="Genomic_DNA"/>
</dbReference>
<feature type="region of interest" description="Disordered" evidence="1">
    <location>
        <begin position="224"/>
        <end position="270"/>
    </location>
</feature>
<accession>A0ABS7F811</accession>
<keyword evidence="4" id="KW-1185">Reference proteome</keyword>
<comment type="caution">
    <text evidence="3">The sequence shown here is derived from an EMBL/GenBank/DDBJ whole genome shotgun (WGS) entry which is preliminary data.</text>
</comment>
<proteinExistence type="predicted"/>
<protein>
    <recommendedName>
        <fullName evidence="5">DUF4412 domain-containing protein</fullName>
    </recommendedName>
</protein>
<evidence type="ECO:0000313" key="3">
    <source>
        <dbReference type="EMBL" id="MBW8270955.1"/>
    </source>
</evidence>
<evidence type="ECO:0000256" key="1">
    <source>
        <dbReference type="SAM" id="MobiDB-lite"/>
    </source>
</evidence>
<name>A0ABS7F811_9PROT</name>
<dbReference type="RefSeq" id="WP_220118735.1">
    <property type="nucleotide sequence ID" value="NZ_JAHZUY010000061.1"/>
</dbReference>
<feature type="signal peptide" evidence="2">
    <location>
        <begin position="1"/>
        <end position="24"/>
    </location>
</feature>
<evidence type="ECO:0000313" key="4">
    <source>
        <dbReference type="Proteomes" id="UP001519924"/>
    </source>
</evidence>
<dbReference type="Proteomes" id="UP001519924">
    <property type="component" value="Unassembled WGS sequence"/>
</dbReference>
<gene>
    <name evidence="3" type="ORF">K1J50_15840</name>
</gene>
<reference evidence="3 4" key="1">
    <citation type="submission" date="2021-08" db="EMBL/GenBank/DDBJ databases">
        <title>Caldovatus sediminis gen. nov., sp. nov., a moderately thermophilic bacterium isolated from a hot spring.</title>
        <authorList>
            <person name="Hu C.-J."/>
            <person name="Li W.-J."/>
            <person name="Xian W.-D."/>
        </authorList>
    </citation>
    <scope>NUCLEOTIDE SEQUENCE [LARGE SCALE GENOMIC DNA]</scope>
    <source>
        <strain evidence="3 4">SYSU G05006</strain>
    </source>
</reference>
<evidence type="ECO:0008006" key="5">
    <source>
        <dbReference type="Google" id="ProtNLM"/>
    </source>
</evidence>
<keyword evidence="2" id="KW-0732">Signal</keyword>
<feature type="chain" id="PRO_5045560707" description="DUF4412 domain-containing protein" evidence="2">
    <location>
        <begin position="25"/>
        <end position="270"/>
    </location>
</feature>